<keyword evidence="3 5" id="KW-0413">Isomerase</keyword>
<organism evidence="7 8">
    <name type="scientific">Bacillus zhangzhouensis</name>
    <dbReference type="NCBI Taxonomy" id="1178540"/>
    <lineage>
        <taxon>Bacteria</taxon>
        <taxon>Bacillati</taxon>
        <taxon>Bacillota</taxon>
        <taxon>Bacilli</taxon>
        <taxon>Bacillales</taxon>
        <taxon>Bacillaceae</taxon>
        <taxon>Bacillus</taxon>
    </lineage>
</organism>
<dbReference type="AlphaFoldDB" id="A0A081LAY8"/>
<dbReference type="FunFam" id="3.30.2350.10:FF:000005">
    <property type="entry name" value="Pseudouridine synthase"/>
    <property type="match status" value="1"/>
</dbReference>
<sequence length="302" mass="34112">MIIKGHTLSLKVGEQHHGTSLSHFLKTEVSASKPIIHFWMECQKIRLNQKPAHHAAKVSTGDQIIIDLFETEESDVTPEYGDLEVLFEDEHLLIVQKPAGRPTHPNEKGQMGTLANLVAFHFQANGEEKRVRHIHRLDQDTSGTVIFAKHRLAHAVLDQMLSNKTIKRTYIAIAEGLFKKKKGTINEAIGRDKHHAVRRRISPTGQSAVTHFQVIEINKHLQMTAVKLRLETGRTHQIRVHLSSLGHPLAGDTLYGGMRDRMNRCALHAKKIDMKHPFTGEHLTIEAPLPPDMAELMDKIIH</sequence>
<dbReference type="NCBIfam" id="TIGR00005">
    <property type="entry name" value="rluA_subfam"/>
    <property type="match status" value="1"/>
</dbReference>
<feature type="active site" evidence="4">
    <location>
        <position position="138"/>
    </location>
</feature>
<dbReference type="RefSeq" id="WP_034321652.1">
    <property type="nucleotide sequence ID" value="NZ_JBCMYH010000002.1"/>
</dbReference>
<feature type="domain" description="Pseudouridine synthase RsuA/RluA-like" evidence="6">
    <location>
        <begin position="91"/>
        <end position="244"/>
    </location>
</feature>
<reference evidence="7 8" key="1">
    <citation type="submission" date="2012-09" db="EMBL/GenBank/DDBJ databases">
        <title>Genome Sequence of Bacillus sp. DW5-4.</title>
        <authorList>
            <person name="Lai Q."/>
            <person name="Liu Y."/>
            <person name="Shao Z."/>
        </authorList>
    </citation>
    <scope>NUCLEOTIDE SEQUENCE [LARGE SCALE GENOMIC DNA]</scope>
    <source>
        <strain evidence="7 8">DW5-4</strain>
    </source>
</reference>
<dbReference type="SUPFAM" id="SSF55120">
    <property type="entry name" value="Pseudouridine synthase"/>
    <property type="match status" value="1"/>
</dbReference>
<evidence type="ECO:0000256" key="4">
    <source>
        <dbReference type="PIRSR" id="PIRSR606225-1"/>
    </source>
</evidence>
<dbReference type="Gene3D" id="3.30.2350.10">
    <property type="entry name" value="Pseudouridine synthase"/>
    <property type="match status" value="1"/>
</dbReference>
<dbReference type="PANTHER" id="PTHR21600">
    <property type="entry name" value="MITOCHONDRIAL RNA PSEUDOURIDINE SYNTHASE"/>
    <property type="match status" value="1"/>
</dbReference>
<evidence type="ECO:0000256" key="2">
    <source>
        <dbReference type="ARBA" id="ARBA00010876"/>
    </source>
</evidence>
<dbReference type="PANTHER" id="PTHR21600:SF71">
    <property type="entry name" value="PSEUDOURIDINE SYNTHASE"/>
    <property type="match status" value="1"/>
</dbReference>
<accession>A0A081LAY8</accession>
<comment type="similarity">
    <text evidence="2 5">Belongs to the pseudouridine synthase RluA family.</text>
</comment>
<dbReference type="EMBL" id="JOTP01000010">
    <property type="protein sequence ID" value="KEP26414.1"/>
    <property type="molecule type" value="Genomic_DNA"/>
</dbReference>
<dbReference type="Pfam" id="PF00849">
    <property type="entry name" value="PseudoU_synth_2"/>
    <property type="match status" value="1"/>
</dbReference>
<evidence type="ECO:0000256" key="3">
    <source>
        <dbReference type="ARBA" id="ARBA00023235"/>
    </source>
</evidence>
<protein>
    <recommendedName>
        <fullName evidence="5">Pseudouridine synthase</fullName>
        <ecNumber evidence="5">5.4.99.-</ecNumber>
    </recommendedName>
</protein>
<dbReference type="InterPro" id="IPR050188">
    <property type="entry name" value="RluA_PseudoU_synthase"/>
</dbReference>
<dbReference type="GO" id="GO:0009982">
    <property type="term" value="F:pseudouridine synthase activity"/>
    <property type="evidence" value="ECO:0007669"/>
    <property type="project" value="InterPro"/>
</dbReference>
<proteinExistence type="inferred from homology"/>
<dbReference type="GO" id="GO:0000455">
    <property type="term" value="P:enzyme-directed rRNA pseudouridine synthesis"/>
    <property type="evidence" value="ECO:0007669"/>
    <property type="project" value="TreeGrafter"/>
</dbReference>
<comment type="function">
    <text evidence="5">Responsible for synthesis of pseudouridine from uracil.</text>
</comment>
<dbReference type="CDD" id="cd02869">
    <property type="entry name" value="PseudoU_synth_RluA_like"/>
    <property type="match status" value="1"/>
</dbReference>
<evidence type="ECO:0000259" key="6">
    <source>
        <dbReference type="Pfam" id="PF00849"/>
    </source>
</evidence>
<evidence type="ECO:0000313" key="8">
    <source>
        <dbReference type="Proteomes" id="UP000028091"/>
    </source>
</evidence>
<name>A0A081LAY8_9BACI</name>
<evidence type="ECO:0000256" key="5">
    <source>
        <dbReference type="RuleBase" id="RU362028"/>
    </source>
</evidence>
<dbReference type="EC" id="5.4.99.-" evidence="5"/>
<dbReference type="OrthoDB" id="9807829at2"/>
<comment type="catalytic activity">
    <reaction evidence="1 5">
        <text>a uridine in RNA = a pseudouridine in RNA</text>
        <dbReference type="Rhea" id="RHEA:48348"/>
        <dbReference type="Rhea" id="RHEA-COMP:12068"/>
        <dbReference type="Rhea" id="RHEA-COMP:12069"/>
        <dbReference type="ChEBI" id="CHEBI:65314"/>
        <dbReference type="ChEBI" id="CHEBI:65315"/>
    </reaction>
</comment>
<dbReference type="Proteomes" id="UP000028091">
    <property type="component" value="Unassembled WGS sequence"/>
</dbReference>
<dbReference type="GO" id="GO:0003723">
    <property type="term" value="F:RNA binding"/>
    <property type="evidence" value="ECO:0007669"/>
    <property type="project" value="InterPro"/>
</dbReference>
<gene>
    <name evidence="7" type="ORF">BA70_02475</name>
</gene>
<comment type="caution">
    <text evidence="7">The sequence shown here is derived from an EMBL/GenBank/DDBJ whole genome shotgun (WGS) entry which is preliminary data.</text>
</comment>
<evidence type="ECO:0000313" key="7">
    <source>
        <dbReference type="EMBL" id="KEP26414.1"/>
    </source>
</evidence>
<evidence type="ECO:0000256" key="1">
    <source>
        <dbReference type="ARBA" id="ARBA00000073"/>
    </source>
</evidence>
<dbReference type="eggNOG" id="COG0564">
    <property type="taxonomic scope" value="Bacteria"/>
</dbReference>
<dbReference type="InterPro" id="IPR006145">
    <property type="entry name" value="PsdUridine_synth_RsuA/RluA"/>
</dbReference>
<dbReference type="InterPro" id="IPR006225">
    <property type="entry name" value="PsdUridine_synth_RluC/D"/>
</dbReference>
<dbReference type="InterPro" id="IPR020103">
    <property type="entry name" value="PsdUridine_synth_cat_dom_sf"/>
</dbReference>
<dbReference type="GO" id="GO:0140098">
    <property type="term" value="F:catalytic activity, acting on RNA"/>
    <property type="evidence" value="ECO:0007669"/>
    <property type="project" value="UniProtKB-ARBA"/>
</dbReference>
<keyword evidence="8" id="KW-1185">Reference proteome</keyword>